<dbReference type="SUPFAM" id="SSF53850">
    <property type="entry name" value="Periplasmic binding protein-like II"/>
    <property type="match status" value="1"/>
</dbReference>
<evidence type="ECO:0000313" key="6">
    <source>
        <dbReference type="EMBL" id="TCL02907.1"/>
    </source>
</evidence>
<dbReference type="GO" id="GO:0030313">
    <property type="term" value="C:cell envelope"/>
    <property type="evidence" value="ECO:0007669"/>
    <property type="project" value="UniProtKB-SubCell"/>
</dbReference>
<dbReference type="InterPro" id="IPR039424">
    <property type="entry name" value="SBP_5"/>
</dbReference>
<dbReference type="Gene3D" id="3.10.105.10">
    <property type="entry name" value="Dipeptide-binding Protein, Domain 3"/>
    <property type="match status" value="1"/>
</dbReference>
<dbReference type="GO" id="GO:0015833">
    <property type="term" value="P:peptide transport"/>
    <property type="evidence" value="ECO:0007669"/>
    <property type="project" value="TreeGrafter"/>
</dbReference>
<dbReference type="Proteomes" id="UP000294555">
    <property type="component" value="Unassembled WGS sequence"/>
</dbReference>
<comment type="subcellular location">
    <subcellularLocation>
        <location evidence="1">Cell envelope</location>
    </subcellularLocation>
</comment>
<evidence type="ECO:0000256" key="4">
    <source>
        <dbReference type="ARBA" id="ARBA00022729"/>
    </source>
</evidence>
<keyword evidence="4" id="KW-0732">Signal</keyword>
<dbReference type="AlphaFoldDB" id="A0A4R1N8F2"/>
<proteinExistence type="inferred from homology"/>
<reference evidence="6 7" key="1">
    <citation type="submission" date="2019-02" db="EMBL/GenBank/DDBJ databases">
        <title>Investigation of anaerobic lignin degradation for improved lignocellulosic biofuels.</title>
        <authorList>
            <person name="Deangelis K."/>
        </authorList>
    </citation>
    <scope>NUCLEOTIDE SEQUENCE [LARGE SCALE GENOMIC DNA]</scope>
    <source>
        <strain evidence="6 7">159R</strain>
    </source>
</reference>
<dbReference type="GO" id="GO:1904680">
    <property type="term" value="F:peptide transmembrane transporter activity"/>
    <property type="evidence" value="ECO:0007669"/>
    <property type="project" value="TreeGrafter"/>
</dbReference>
<accession>A0A4R1N8F2</accession>
<dbReference type="InterPro" id="IPR000914">
    <property type="entry name" value="SBP_5_dom"/>
</dbReference>
<feature type="domain" description="Solute-binding protein family 5" evidence="5">
    <location>
        <begin position="77"/>
        <end position="413"/>
    </location>
</feature>
<evidence type="ECO:0000256" key="1">
    <source>
        <dbReference type="ARBA" id="ARBA00004196"/>
    </source>
</evidence>
<gene>
    <name evidence="6" type="ORF">EZJ58_0946</name>
</gene>
<dbReference type="PANTHER" id="PTHR30290">
    <property type="entry name" value="PERIPLASMIC BINDING COMPONENT OF ABC TRANSPORTER"/>
    <property type="match status" value="1"/>
</dbReference>
<dbReference type="PANTHER" id="PTHR30290:SF10">
    <property type="entry name" value="PERIPLASMIC OLIGOPEPTIDE-BINDING PROTEIN-RELATED"/>
    <property type="match status" value="1"/>
</dbReference>
<comment type="caution">
    <text evidence="6">The sequence shown here is derived from an EMBL/GenBank/DDBJ whole genome shotgun (WGS) entry which is preliminary data.</text>
</comment>
<dbReference type="Gene3D" id="3.40.190.10">
    <property type="entry name" value="Periplasmic binding protein-like II"/>
    <property type="match status" value="1"/>
</dbReference>
<name>A0A4R1N8F2_9GAMM</name>
<keyword evidence="3" id="KW-0813">Transport</keyword>
<comment type="similarity">
    <text evidence="2">Belongs to the bacterial solute-binding protein 5 family.</text>
</comment>
<dbReference type="RefSeq" id="WP_165934111.1">
    <property type="nucleotide sequence ID" value="NZ_SJOI01000001.1"/>
</dbReference>
<sequence length="506" mass="54134">MRVKPFSRWALAVVFILPLLISLGPGSLKVCAAQRDTLVIGQSADITSFDPTELRMGTFVLNRLLYNTLIALDADGKPHAELAQSWTRSDDGKTLAFTLRKGVTFHNGKPLTAQDVAFSLNYAKDPANGANILPLAKMIKSIDTPAEDTVILHFDGASDAVFDLLDLAFIIDGSQPKKVKTGGNGTGPFKLAGYEPGQDAVFVRNDGYWGGKPALKKVIIKIIPDQQSGVMQMSAGAVDFLPSIDREAAGQLAGAGFATGAATAEGRVLDLTFNTKVPPLDKPDVRQAIGLALDRVRIAHDIAGPSSLVKCLPWPRYSQREAAGHEKDCAYDPARAKALIARAGAAGAEITIMSRSQSEPQIGAMAQVVQGALQDIGLKATIVEMSEAAYISRFRKGDFQLAAHVYGRAGRGPSTILLSAVIFRTSDNPAQISSQQYSDDIALVTSRPSGPDTDQAWQRIDGFMLKENWVLPVATLPVLWASAKGLAGLRFNLDGMPILTEAKLDK</sequence>
<dbReference type="EMBL" id="SJOI01000001">
    <property type="protein sequence ID" value="TCL02907.1"/>
    <property type="molecule type" value="Genomic_DNA"/>
</dbReference>
<keyword evidence="7" id="KW-1185">Reference proteome</keyword>
<evidence type="ECO:0000256" key="3">
    <source>
        <dbReference type="ARBA" id="ARBA00022448"/>
    </source>
</evidence>
<evidence type="ECO:0000256" key="2">
    <source>
        <dbReference type="ARBA" id="ARBA00005695"/>
    </source>
</evidence>
<organism evidence="6 7">
    <name type="scientific">Sodalis ligni</name>
    <dbReference type="NCBI Taxonomy" id="2697027"/>
    <lineage>
        <taxon>Bacteria</taxon>
        <taxon>Pseudomonadati</taxon>
        <taxon>Pseudomonadota</taxon>
        <taxon>Gammaproteobacteria</taxon>
        <taxon>Enterobacterales</taxon>
        <taxon>Bruguierivoracaceae</taxon>
        <taxon>Sodalis</taxon>
    </lineage>
</organism>
<evidence type="ECO:0000259" key="5">
    <source>
        <dbReference type="Pfam" id="PF00496"/>
    </source>
</evidence>
<evidence type="ECO:0000313" key="7">
    <source>
        <dbReference type="Proteomes" id="UP000294555"/>
    </source>
</evidence>
<dbReference type="Pfam" id="PF00496">
    <property type="entry name" value="SBP_bac_5"/>
    <property type="match status" value="1"/>
</dbReference>
<protein>
    <submittedName>
        <fullName evidence="6">Peptide/nickel transport system substrate-binding protein</fullName>
    </submittedName>
</protein>
<dbReference type="CDD" id="cd00995">
    <property type="entry name" value="PBP2_NikA_DppA_OppA_like"/>
    <property type="match status" value="1"/>
</dbReference>